<feature type="region of interest" description="Disordered" evidence="2">
    <location>
        <begin position="519"/>
        <end position="540"/>
    </location>
</feature>
<comment type="caution">
    <text evidence="3">The sequence shown here is derived from an EMBL/GenBank/DDBJ whole genome shotgun (WGS) entry which is preliminary data.</text>
</comment>
<feature type="compositionally biased region" description="Basic and acidic residues" evidence="2">
    <location>
        <begin position="178"/>
        <end position="192"/>
    </location>
</feature>
<feature type="compositionally biased region" description="Low complexity" evidence="2">
    <location>
        <begin position="9"/>
        <end position="26"/>
    </location>
</feature>
<evidence type="ECO:0000313" key="3">
    <source>
        <dbReference type="EMBL" id="CAF4061000.1"/>
    </source>
</evidence>
<feature type="coiled-coil region" evidence="1">
    <location>
        <begin position="85"/>
        <end position="119"/>
    </location>
</feature>
<feature type="compositionally biased region" description="Polar residues" evidence="2">
    <location>
        <begin position="466"/>
        <end position="477"/>
    </location>
</feature>
<gene>
    <name evidence="3" type="ORF">SMN809_LOCUS15190</name>
</gene>
<reference evidence="3" key="1">
    <citation type="submission" date="2021-02" db="EMBL/GenBank/DDBJ databases">
        <authorList>
            <person name="Nowell W R."/>
        </authorList>
    </citation>
    <scope>NUCLEOTIDE SEQUENCE</scope>
</reference>
<dbReference type="Proteomes" id="UP000676336">
    <property type="component" value="Unassembled WGS sequence"/>
</dbReference>
<feature type="compositionally biased region" description="Basic and acidic residues" evidence="2">
    <location>
        <begin position="121"/>
        <end position="134"/>
    </location>
</feature>
<organism evidence="3 4">
    <name type="scientific">Rotaria magnacalcarata</name>
    <dbReference type="NCBI Taxonomy" id="392030"/>
    <lineage>
        <taxon>Eukaryota</taxon>
        <taxon>Metazoa</taxon>
        <taxon>Spiralia</taxon>
        <taxon>Gnathifera</taxon>
        <taxon>Rotifera</taxon>
        <taxon>Eurotatoria</taxon>
        <taxon>Bdelloidea</taxon>
        <taxon>Philodinida</taxon>
        <taxon>Philodinidae</taxon>
        <taxon>Rotaria</taxon>
    </lineage>
</organism>
<evidence type="ECO:0000256" key="1">
    <source>
        <dbReference type="SAM" id="Coils"/>
    </source>
</evidence>
<protein>
    <submittedName>
        <fullName evidence="3">Uncharacterized protein</fullName>
    </submittedName>
</protein>
<feature type="region of interest" description="Disordered" evidence="2">
    <location>
        <begin position="1"/>
        <end position="36"/>
    </location>
</feature>
<feature type="region of interest" description="Disordered" evidence="2">
    <location>
        <begin position="121"/>
        <end position="192"/>
    </location>
</feature>
<keyword evidence="1" id="KW-0175">Coiled coil</keyword>
<proteinExistence type="predicted"/>
<sequence length="540" mass="61705">MAKKGRAGKPVTNTTTKKTSTPTTTVDELGLSTQPGADMSEKSIHILGEPPNKISATTANGSSITYDNATIIEEIDLMLLEGLQVHNLQKQMNEYNNVITNQQQLLTELIDKRERDERNLNVHWPKIRDSHDSNGPKIAPPRRNEHTNPPPQRHTHNSARLNRYGQNDVRPQRQPSNRRPERPLQRPKLRDFLPHNNRQISVTPKNKKVNFSKDTSTKWLKENAHTCTDNQKNTTAQGDGTHIKTLARFGYKAAPHIEKLTRAFFDIQVWQFYMELGTKKNNPHWAKEVIASAKTRDPTKTKQVCEQKILRFSEEIAKLTDKVDKIAIDTGLDKNTEGHNEIMFRYMNEMLSIVRRQHELKMKIARSERAEYVAWDQFLKLADATQKTQGLSLKAQLLKTREKYIRYEIAAAHATPQIDMLPKCLTIPNQQDLAIWIPGGDSFISNESPAPVKSIADYARDFPRNSSNRHSNWSGSMQPPRRNIGALHTKQNDSRSVNKQTLLPDLTQIRAEERRLECLEKKGPQAQQAIKSPETDTRCP</sequence>
<feature type="region of interest" description="Disordered" evidence="2">
    <location>
        <begin position="466"/>
        <end position="506"/>
    </location>
</feature>
<evidence type="ECO:0000313" key="4">
    <source>
        <dbReference type="Proteomes" id="UP000676336"/>
    </source>
</evidence>
<dbReference type="AlphaFoldDB" id="A0A8S2PPB8"/>
<evidence type="ECO:0000256" key="2">
    <source>
        <dbReference type="SAM" id="MobiDB-lite"/>
    </source>
</evidence>
<accession>A0A8S2PPB8</accession>
<name>A0A8S2PPB8_9BILA</name>
<feature type="non-terminal residue" evidence="3">
    <location>
        <position position="1"/>
    </location>
</feature>
<dbReference type="EMBL" id="CAJOBI010006462">
    <property type="protein sequence ID" value="CAF4061000.1"/>
    <property type="molecule type" value="Genomic_DNA"/>
</dbReference>